<keyword evidence="12 14" id="KW-0511">Multifunctional enzyme</keyword>
<dbReference type="FunFam" id="1.10.645.10:FF:000001">
    <property type="entry name" value="NADH-quinone oxidoreductase subunit C/D"/>
    <property type="match status" value="1"/>
</dbReference>
<dbReference type="InterPro" id="IPR022885">
    <property type="entry name" value="NDH1_su_D/H"/>
</dbReference>
<dbReference type="InterPro" id="IPR001135">
    <property type="entry name" value="NADH_Q_OxRdtase_suD"/>
</dbReference>
<dbReference type="EMBL" id="CP014143">
    <property type="protein sequence ID" value="AOS97308.1"/>
    <property type="molecule type" value="Genomic_DNA"/>
</dbReference>
<dbReference type="GO" id="GO:0022904">
    <property type="term" value="P:respiratory electron transport chain"/>
    <property type="evidence" value="ECO:0007669"/>
    <property type="project" value="UniProtKB-ARBA"/>
</dbReference>
<gene>
    <name evidence="14 17" type="primary">nuoC</name>
    <name evidence="14" type="synonym">nuoCD</name>
    <name evidence="14" type="synonym">nuoD</name>
    <name evidence="17" type="ORF">AUP74_01877</name>
</gene>
<evidence type="ECO:0000256" key="12">
    <source>
        <dbReference type="ARBA" id="ARBA00023268"/>
    </source>
</evidence>
<evidence type="ECO:0000313" key="17">
    <source>
        <dbReference type="EMBL" id="AOS97308.1"/>
    </source>
</evidence>
<proteinExistence type="inferred from homology"/>
<name>A0A1C9W844_9GAMM</name>
<evidence type="ECO:0000259" key="15">
    <source>
        <dbReference type="Pfam" id="PF00329"/>
    </source>
</evidence>
<protein>
    <recommendedName>
        <fullName evidence="14">NADH-quinone oxidoreductase subunit C/D</fullName>
        <ecNumber evidence="14">7.1.1.-</ecNumber>
    </recommendedName>
    <alternativeName>
        <fullName evidence="14">NADH dehydrogenase I subunit C/D</fullName>
    </alternativeName>
    <alternativeName>
        <fullName evidence="14">NDH-1 subunit C/D</fullName>
    </alternativeName>
</protein>
<feature type="domain" description="NADH-quinone oxidoreductase subunit D" evidence="16">
    <location>
        <begin position="331"/>
        <end position="601"/>
    </location>
</feature>
<evidence type="ECO:0000256" key="1">
    <source>
        <dbReference type="ARBA" id="ARBA00002378"/>
    </source>
</evidence>
<dbReference type="InterPro" id="IPR037232">
    <property type="entry name" value="NADH_quin_OxRdtase_su_C/D-like"/>
</dbReference>
<dbReference type="NCBIfam" id="NF008728">
    <property type="entry name" value="PRK11742.1"/>
    <property type="match status" value="1"/>
</dbReference>
<dbReference type="RefSeq" id="WP_083260901.1">
    <property type="nucleotide sequence ID" value="NZ_CP014143.1"/>
</dbReference>
<organism evidence="17 18">
    <name type="scientific">Microbulbifer aggregans</name>
    <dbReference type="NCBI Taxonomy" id="1769779"/>
    <lineage>
        <taxon>Bacteria</taxon>
        <taxon>Pseudomonadati</taxon>
        <taxon>Pseudomonadota</taxon>
        <taxon>Gammaproteobacteria</taxon>
        <taxon>Cellvibrionales</taxon>
        <taxon>Microbulbiferaceae</taxon>
        <taxon>Microbulbifer</taxon>
    </lineage>
</organism>
<dbReference type="NCBIfam" id="TIGR01961">
    <property type="entry name" value="NuoC_fam"/>
    <property type="match status" value="1"/>
</dbReference>
<sequence>MREVIAESTSLQSPYRAAAEQFLADLRRLETAPSYWLQPDCLDLPTLWVESAGLLPILITLKQEITLPFRMLYDLSAVDERLRVHRGENQDRQPESDFTLVYHLLSLERDLFIRIKVPLAESDLRIPSITGIWPSANWYEREVWDLFGIIFSGHPNLRRIMMPETWQGHPLRKDHHARATEKAPFSLDQEKEQREQQALLFKPEEWGMARTGESSDYMFLNLGPNHPSVHGVFRVALQLDGERLVDAVPDIGYHHRGAEKMAERQSWHSYIPYTDRVDYLGGVMNNLPYVLALEQLAGIAVPPRAQVIRVMLCEFFRLSSHLVFYGTFAQDVGQMSPVFYMFEDRERLFGIVEAITGARMHPSWFRIGGVAMDLPRGWEEKVREFIDYLPKRLREYEGMVLKNGTVKRRTRGIGVYNTEEAIEWGVTGPGLRATGLEWDLRKRRPYSGYDQFDFDIPTAACGDSFDRCWVRVEEMHQSLRIIRQCLDNMPGGPVKAEHPLTTPPDRPRTMHDIETLIQHFLNASWGPVMPAGEVCVPVEATKGINSYQLISDGDTRAYRARIRTPSFPHLQMIPLISRGLMVADLIAIIASIDFVMADVDR</sequence>
<dbReference type="Gene3D" id="1.10.645.10">
    <property type="entry name" value="Cytochrome-c3 Hydrogenase, chain B"/>
    <property type="match status" value="1"/>
</dbReference>
<keyword evidence="8 14" id="KW-1278">Translocase</keyword>
<comment type="catalytic activity">
    <reaction evidence="13 14">
        <text>a quinone + NADH + 5 H(+)(in) = a quinol + NAD(+) + 4 H(+)(out)</text>
        <dbReference type="Rhea" id="RHEA:57888"/>
        <dbReference type="ChEBI" id="CHEBI:15378"/>
        <dbReference type="ChEBI" id="CHEBI:24646"/>
        <dbReference type="ChEBI" id="CHEBI:57540"/>
        <dbReference type="ChEBI" id="CHEBI:57945"/>
        <dbReference type="ChEBI" id="CHEBI:132124"/>
    </reaction>
</comment>
<keyword evidence="10 14" id="KW-0830">Ubiquinone</keyword>
<dbReference type="InterPro" id="IPR023062">
    <property type="entry name" value="NADH_DH_suCD"/>
</dbReference>
<dbReference type="InterPro" id="IPR029014">
    <property type="entry name" value="NiFe-Hase_large"/>
</dbReference>
<comment type="similarity">
    <text evidence="14">In the N-terminal section; belongs to the complex I 30 kDa subunit family.</text>
</comment>
<dbReference type="HAMAP" id="MF_01359">
    <property type="entry name" value="NDH1_NuoCD_1"/>
    <property type="match status" value="1"/>
</dbReference>
<feature type="region of interest" description="NADH dehydrogenase I subunit C" evidence="14">
    <location>
        <begin position="1"/>
        <end position="192"/>
    </location>
</feature>
<evidence type="ECO:0000313" key="18">
    <source>
        <dbReference type="Proteomes" id="UP000095672"/>
    </source>
</evidence>
<dbReference type="PANTHER" id="PTHR11993:SF45">
    <property type="entry name" value="NADH-QUINONE OXIDOREDUCTASE SUBUNIT C_D"/>
    <property type="match status" value="1"/>
</dbReference>
<dbReference type="InterPro" id="IPR020396">
    <property type="entry name" value="NADH_UbQ_OxRdtase_CS"/>
</dbReference>
<feature type="domain" description="NADH:ubiquinone oxidoreductase 30kDa subunit" evidence="15">
    <location>
        <begin position="47"/>
        <end position="180"/>
    </location>
</feature>
<dbReference type="InterPro" id="IPR001268">
    <property type="entry name" value="NADH_UbQ_OxRdtase_30kDa_su"/>
</dbReference>
<dbReference type="OrthoDB" id="9801496at2"/>
<keyword evidence="17" id="KW-0560">Oxidoreductase</keyword>
<evidence type="ECO:0000256" key="3">
    <source>
        <dbReference type="ARBA" id="ARBA00010019"/>
    </source>
</evidence>
<dbReference type="SUPFAM" id="SSF56762">
    <property type="entry name" value="HydB/Nqo4-like"/>
    <property type="match status" value="1"/>
</dbReference>
<dbReference type="Pfam" id="PF00346">
    <property type="entry name" value="Complex1_49kDa"/>
    <property type="match status" value="1"/>
</dbReference>
<evidence type="ECO:0000256" key="2">
    <source>
        <dbReference type="ARBA" id="ARBA00004417"/>
    </source>
</evidence>
<evidence type="ECO:0000256" key="11">
    <source>
        <dbReference type="ARBA" id="ARBA00023136"/>
    </source>
</evidence>
<comment type="subunit">
    <text evidence="14">NDH-1 is composed of 13 different subunits. Subunits NuoB, CD, E, F, and G constitute the peripheral sector of the complex.</text>
</comment>
<dbReference type="GO" id="GO:0048038">
    <property type="term" value="F:quinone binding"/>
    <property type="evidence" value="ECO:0007669"/>
    <property type="project" value="UniProtKB-KW"/>
</dbReference>
<evidence type="ECO:0000256" key="9">
    <source>
        <dbReference type="ARBA" id="ARBA00023027"/>
    </source>
</evidence>
<dbReference type="Proteomes" id="UP000095672">
    <property type="component" value="Chromosome"/>
</dbReference>
<keyword evidence="5 14" id="KW-1003">Cell membrane</keyword>
<dbReference type="PROSITE" id="PS00542">
    <property type="entry name" value="COMPLEX1_30K"/>
    <property type="match status" value="1"/>
</dbReference>
<dbReference type="SUPFAM" id="SSF143243">
    <property type="entry name" value="Nqo5-like"/>
    <property type="match status" value="1"/>
</dbReference>
<keyword evidence="11 14" id="KW-0472">Membrane</keyword>
<evidence type="ECO:0000256" key="6">
    <source>
        <dbReference type="ARBA" id="ARBA00022519"/>
    </source>
</evidence>
<dbReference type="Pfam" id="PF00329">
    <property type="entry name" value="Complex1_30kDa"/>
    <property type="match status" value="1"/>
</dbReference>
<dbReference type="InterPro" id="IPR010218">
    <property type="entry name" value="NADH_DH_suC"/>
</dbReference>
<dbReference type="STRING" id="1769779.AUP74_01877"/>
<evidence type="ECO:0000256" key="5">
    <source>
        <dbReference type="ARBA" id="ARBA00022475"/>
    </source>
</evidence>
<dbReference type="GO" id="GO:0005886">
    <property type="term" value="C:plasma membrane"/>
    <property type="evidence" value="ECO:0007669"/>
    <property type="project" value="UniProtKB-SubCell"/>
</dbReference>
<evidence type="ECO:0000256" key="10">
    <source>
        <dbReference type="ARBA" id="ARBA00023075"/>
    </source>
</evidence>
<feature type="region of interest" description="NADH dehydrogenase I subunit D" evidence="14">
    <location>
        <begin position="216"/>
        <end position="601"/>
    </location>
</feature>
<comment type="similarity">
    <text evidence="3 14">In the C-terminal section; belongs to the complex I 49 kDa subunit family.</text>
</comment>
<keyword evidence="7 14" id="KW-0874">Quinone</keyword>
<comment type="function">
    <text evidence="1 14">NDH-1 shuttles electrons from NADH, via FMN and iron-sulfur (Fe-S) centers, to quinones in the respiratory chain. The immediate electron acceptor for the enzyme in this species is believed to be ubiquinone. Couples the redox reaction to proton translocation (for every two electrons transferred, four hydrogen ions are translocated across the cytoplasmic membrane), and thus conserves the redox energy in a proton gradient.</text>
</comment>
<dbReference type="PROSITE" id="PS00535">
    <property type="entry name" value="COMPLEX1_49K"/>
    <property type="match status" value="1"/>
</dbReference>
<evidence type="ECO:0000256" key="13">
    <source>
        <dbReference type="ARBA" id="ARBA00047712"/>
    </source>
</evidence>
<keyword evidence="4 14" id="KW-0813">Transport</keyword>
<dbReference type="GO" id="GO:0051287">
    <property type="term" value="F:NAD binding"/>
    <property type="evidence" value="ECO:0007669"/>
    <property type="project" value="InterPro"/>
</dbReference>
<evidence type="ECO:0000259" key="16">
    <source>
        <dbReference type="Pfam" id="PF00346"/>
    </source>
</evidence>
<keyword evidence="6" id="KW-0997">Cell inner membrane</keyword>
<evidence type="ECO:0000256" key="8">
    <source>
        <dbReference type="ARBA" id="ARBA00022967"/>
    </source>
</evidence>
<evidence type="ECO:0000256" key="14">
    <source>
        <dbReference type="HAMAP-Rule" id="MF_01359"/>
    </source>
</evidence>
<dbReference type="PANTHER" id="PTHR11993">
    <property type="entry name" value="NADH-UBIQUINONE OXIDOREDUCTASE 49 KDA SUBUNIT"/>
    <property type="match status" value="1"/>
</dbReference>
<dbReference type="HAMAP" id="MF_01358">
    <property type="entry name" value="NDH1_NuoD"/>
    <property type="match status" value="1"/>
</dbReference>
<comment type="subcellular location">
    <subcellularLocation>
        <location evidence="2">Cell inner membrane</location>
        <topology evidence="2">Peripheral membrane protein</topology>
    </subcellularLocation>
    <subcellularLocation>
        <location evidence="14">Cell membrane</location>
        <topology evidence="14">Peripheral membrane protein</topology>
        <orientation evidence="14">Cytoplasmic side</orientation>
    </subcellularLocation>
</comment>
<dbReference type="InterPro" id="IPR014029">
    <property type="entry name" value="NADH_UbQ_OxRdtase_49kDa_CS"/>
</dbReference>
<dbReference type="NCBIfam" id="NF004739">
    <property type="entry name" value="PRK06075.1"/>
    <property type="match status" value="1"/>
</dbReference>
<dbReference type="GO" id="GO:0050136">
    <property type="term" value="F:NADH dehydrogenase (quinone) (non-electrogenic) activity"/>
    <property type="evidence" value="ECO:0007669"/>
    <property type="project" value="UniProtKB-UniRule"/>
</dbReference>
<dbReference type="Gene3D" id="3.30.460.80">
    <property type="entry name" value="NADH:ubiquinone oxidoreductase, 30kDa subunit"/>
    <property type="match status" value="1"/>
</dbReference>
<keyword evidence="18" id="KW-1185">Reference proteome</keyword>
<keyword evidence="9 14" id="KW-0520">NAD</keyword>
<dbReference type="EC" id="7.1.1.-" evidence="14"/>
<dbReference type="KEGG" id="micc:AUP74_01877"/>
<reference evidence="18" key="1">
    <citation type="submission" date="2016-01" db="EMBL/GenBank/DDBJ databases">
        <title>Complete genome sequence of Microbulbifer sp. CCB-MM1, a halophile isolated from Matang Mangrove Forest, Perak.</title>
        <authorList>
            <person name="Moh T.H."/>
            <person name="Dinesh B."/>
            <person name="Lau N.-S."/>
            <person name="Go F."/>
            <person name="Alexander Chong S.-C."/>
        </authorList>
    </citation>
    <scope>NUCLEOTIDE SEQUENCE [LARGE SCALE GENOMIC DNA]</scope>
    <source>
        <strain evidence="18">CCB-MM1</strain>
    </source>
</reference>
<accession>A0A1C9W844</accession>
<dbReference type="NCBIfam" id="TIGR01962">
    <property type="entry name" value="NuoD"/>
    <property type="match status" value="1"/>
</dbReference>
<dbReference type="GO" id="GO:0008137">
    <property type="term" value="F:NADH dehydrogenase (ubiquinone) activity"/>
    <property type="evidence" value="ECO:0007669"/>
    <property type="project" value="InterPro"/>
</dbReference>
<dbReference type="PATRIC" id="fig|1769779.3.peg.1881"/>
<dbReference type="HAMAP" id="MF_01357">
    <property type="entry name" value="NDH1_NuoC"/>
    <property type="match status" value="1"/>
</dbReference>
<evidence type="ECO:0000256" key="7">
    <source>
        <dbReference type="ARBA" id="ARBA00022719"/>
    </source>
</evidence>
<dbReference type="AlphaFoldDB" id="A0A1C9W844"/>
<dbReference type="GO" id="GO:0030964">
    <property type="term" value="C:NADH dehydrogenase complex"/>
    <property type="evidence" value="ECO:0007669"/>
    <property type="project" value="InterPro"/>
</dbReference>
<evidence type="ECO:0000256" key="4">
    <source>
        <dbReference type="ARBA" id="ARBA00022448"/>
    </source>
</evidence>